<gene>
    <name evidence="9" type="ordered locus">Mefer_1141</name>
</gene>
<feature type="transmembrane region" description="Helical" evidence="8">
    <location>
        <begin position="203"/>
        <end position="221"/>
    </location>
</feature>
<comment type="subcellular location">
    <subcellularLocation>
        <location evidence="1">Cell membrane</location>
        <topology evidence="1">Multi-pass membrane protein</topology>
    </subcellularLocation>
</comment>
<feature type="transmembrane region" description="Helical" evidence="8">
    <location>
        <begin position="91"/>
        <end position="111"/>
    </location>
</feature>
<dbReference type="CDD" id="cd06550">
    <property type="entry name" value="TM_ABC_iron-siderophores_like"/>
    <property type="match status" value="1"/>
</dbReference>
<feature type="transmembrane region" description="Helical" evidence="8">
    <location>
        <begin position="157"/>
        <end position="175"/>
    </location>
</feature>
<dbReference type="GeneID" id="8365842"/>
<feature type="transmembrane region" description="Helical" evidence="8">
    <location>
        <begin position="131"/>
        <end position="151"/>
    </location>
</feature>
<dbReference type="InterPro" id="IPR000522">
    <property type="entry name" value="ABC_transptr_permease_BtuC"/>
</dbReference>
<dbReference type="eggNOG" id="arCOG01007">
    <property type="taxonomic scope" value="Archaea"/>
</dbReference>
<dbReference type="RefSeq" id="WP_015791687.1">
    <property type="nucleotide sequence ID" value="NC_013156.1"/>
</dbReference>
<keyword evidence="6 8" id="KW-1133">Transmembrane helix</keyword>
<dbReference type="EMBL" id="CP001696">
    <property type="protein sequence ID" value="ACV24951.1"/>
    <property type="molecule type" value="Genomic_DNA"/>
</dbReference>
<evidence type="ECO:0000313" key="10">
    <source>
        <dbReference type="Proteomes" id="UP000001495"/>
    </source>
</evidence>
<dbReference type="STRING" id="573064.Mefer_1141"/>
<keyword evidence="5 8" id="KW-0812">Transmembrane</keyword>
<evidence type="ECO:0000256" key="4">
    <source>
        <dbReference type="ARBA" id="ARBA00022475"/>
    </source>
</evidence>
<dbReference type="KEGG" id="mfe:Mefer_1141"/>
<evidence type="ECO:0000256" key="3">
    <source>
        <dbReference type="ARBA" id="ARBA00022448"/>
    </source>
</evidence>
<evidence type="ECO:0000256" key="2">
    <source>
        <dbReference type="ARBA" id="ARBA00007935"/>
    </source>
</evidence>
<dbReference type="GO" id="GO:0022857">
    <property type="term" value="F:transmembrane transporter activity"/>
    <property type="evidence" value="ECO:0007669"/>
    <property type="project" value="InterPro"/>
</dbReference>
<evidence type="ECO:0000256" key="6">
    <source>
        <dbReference type="ARBA" id="ARBA00022989"/>
    </source>
</evidence>
<accession>C7P8R9</accession>
<dbReference type="PANTHER" id="PTHR30472">
    <property type="entry name" value="FERRIC ENTEROBACTIN TRANSPORT SYSTEM PERMEASE PROTEIN"/>
    <property type="match status" value="1"/>
</dbReference>
<reference evidence="9" key="1">
    <citation type="submission" date="2009-08" db="EMBL/GenBank/DDBJ databases">
        <title>Complete sequence of chromosome of Methanocaldococcus fervens AG86.</title>
        <authorList>
            <consortium name="US DOE Joint Genome Institute"/>
            <person name="Lucas S."/>
            <person name="Copeland A."/>
            <person name="Lapidus A."/>
            <person name="Glavina del Rio T."/>
            <person name="Tice H."/>
            <person name="Bruce D."/>
            <person name="Goodwin L."/>
            <person name="Pitluck S."/>
            <person name="Chertkov O."/>
            <person name="Detter J.C."/>
            <person name="Han C."/>
            <person name="Tapia R."/>
            <person name="Larimer F."/>
            <person name="Land M."/>
            <person name="Hauser L."/>
            <person name="Kyrpides N."/>
            <person name="Ovchinnikova G."/>
            <person name="Lupa-Sieprawska M."/>
            <person name="Whitman W.B."/>
        </authorList>
    </citation>
    <scope>NUCLEOTIDE SEQUENCE [LARGE SCALE GENOMIC DNA]</scope>
    <source>
        <strain evidence="9">AG86</strain>
    </source>
</reference>
<keyword evidence="10" id="KW-1185">Reference proteome</keyword>
<evidence type="ECO:0000313" key="9">
    <source>
        <dbReference type="EMBL" id="ACV24951.1"/>
    </source>
</evidence>
<keyword evidence="3" id="KW-0813">Transport</keyword>
<evidence type="ECO:0000256" key="5">
    <source>
        <dbReference type="ARBA" id="ARBA00022692"/>
    </source>
</evidence>
<feature type="transmembrane region" description="Helical" evidence="8">
    <location>
        <begin position="246"/>
        <end position="276"/>
    </location>
</feature>
<sequence length="356" mass="38903">MNKRAITIILILLALSVVLPIVGCYIGGNAKSITYEDITNFLLKGSSGDEFKDLIIKKCRIPPILGAVIVGLTLAGAGLMLQTLFRNLLASPYTTGITSGVLLIASLVIFLDNVSKLLDAITTDYITKILIAGWIGGIFAMIMLLIIAYRVQEANGVIIVALLLGYLLGGVRDYLIANAEDIQIHQYWEFVIGSLTRIRLDDMAPMTVCTIIFVIGVVYLLKPLNALLFGERYAKSFGLNIKKTRILILFFASFITGAIIPFVGSIAFIGLIAPYLARPLIKTSDHRYLMPTSMLLGAVLMVLCHIVSLKYFVPLNYIYGIERSASPLPIGAVLDILGGLLVIYLVYKGEKNIKID</sequence>
<proteinExistence type="inferred from homology"/>
<dbReference type="AlphaFoldDB" id="C7P8R9"/>
<dbReference type="InterPro" id="IPR037294">
    <property type="entry name" value="ABC_BtuC-like"/>
</dbReference>
<evidence type="ECO:0000256" key="7">
    <source>
        <dbReference type="ARBA" id="ARBA00023136"/>
    </source>
</evidence>
<feature type="transmembrane region" description="Helical" evidence="8">
    <location>
        <begin position="6"/>
        <end position="26"/>
    </location>
</feature>
<feature type="transmembrane region" description="Helical" evidence="8">
    <location>
        <begin position="328"/>
        <end position="347"/>
    </location>
</feature>
<comment type="similarity">
    <text evidence="2">Belongs to the binding-protein-dependent transport system permease family. FecCD subfamily.</text>
</comment>
<dbReference type="GO" id="GO:0033214">
    <property type="term" value="P:siderophore-iron import into cell"/>
    <property type="evidence" value="ECO:0007669"/>
    <property type="project" value="TreeGrafter"/>
</dbReference>
<dbReference type="Gene3D" id="1.10.3470.10">
    <property type="entry name" value="ABC transporter involved in vitamin B12 uptake, BtuC"/>
    <property type="match status" value="1"/>
</dbReference>
<feature type="transmembrane region" description="Helical" evidence="8">
    <location>
        <begin position="288"/>
        <end position="308"/>
    </location>
</feature>
<dbReference type="Pfam" id="PF01032">
    <property type="entry name" value="FecCD"/>
    <property type="match status" value="1"/>
</dbReference>
<name>C7P8R9_METFA</name>
<keyword evidence="7 8" id="KW-0472">Membrane</keyword>
<dbReference type="SUPFAM" id="SSF81345">
    <property type="entry name" value="ABC transporter involved in vitamin B12 uptake, BtuC"/>
    <property type="match status" value="1"/>
</dbReference>
<dbReference type="GO" id="GO:0005886">
    <property type="term" value="C:plasma membrane"/>
    <property type="evidence" value="ECO:0007669"/>
    <property type="project" value="UniProtKB-SubCell"/>
</dbReference>
<dbReference type="HOGENOM" id="CLU_013016_0_0_2"/>
<keyword evidence="4" id="KW-1003">Cell membrane</keyword>
<evidence type="ECO:0000256" key="1">
    <source>
        <dbReference type="ARBA" id="ARBA00004651"/>
    </source>
</evidence>
<evidence type="ECO:0000256" key="8">
    <source>
        <dbReference type="SAM" id="Phobius"/>
    </source>
</evidence>
<dbReference type="PANTHER" id="PTHR30472:SF25">
    <property type="entry name" value="ABC TRANSPORTER PERMEASE PROTEIN MJ0876-RELATED"/>
    <property type="match status" value="1"/>
</dbReference>
<feature type="transmembrane region" description="Helical" evidence="8">
    <location>
        <begin position="64"/>
        <end position="85"/>
    </location>
</feature>
<dbReference type="Proteomes" id="UP000001495">
    <property type="component" value="Chromosome"/>
</dbReference>
<dbReference type="OrthoDB" id="27848at2157"/>
<organism evidence="9 10">
    <name type="scientific">Methanocaldococcus fervens (strain DSM 4213 / JCM 15782 / AG86)</name>
    <name type="common">Methanococcus fervens</name>
    <dbReference type="NCBI Taxonomy" id="573064"/>
    <lineage>
        <taxon>Archaea</taxon>
        <taxon>Methanobacteriati</taxon>
        <taxon>Methanobacteriota</taxon>
        <taxon>Methanomada group</taxon>
        <taxon>Methanococci</taxon>
        <taxon>Methanococcales</taxon>
        <taxon>Methanocaldococcaceae</taxon>
        <taxon>Methanocaldococcus</taxon>
    </lineage>
</organism>
<protein>
    <submittedName>
        <fullName evidence="9">Transport system permease protein</fullName>
    </submittedName>
</protein>